<feature type="transmembrane region" description="Helical" evidence="6">
    <location>
        <begin position="80"/>
        <end position="100"/>
    </location>
</feature>
<evidence type="ECO:0000256" key="6">
    <source>
        <dbReference type="SAM" id="Phobius"/>
    </source>
</evidence>
<organism evidence="8 9">
    <name type="scientific">Paenalcaligenes hominis</name>
    <dbReference type="NCBI Taxonomy" id="643674"/>
    <lineage>
        <taxon>Bacteria</taxon>
        <taxon>Pseudomonadati</taxon>
        <taxon>Pseudomonadota</taxon>
        <taxon>Betaproteobacteria</taxon>
        <taxon>Burkholderiales</taxon>
        <taxon>Alcaligenaceae</taxon>
        <taxon>Paenalcaligenes</taxon>
    </lineage>
</organism>
<gene>
    <name evidence="8" type="ORF">GGR41_002261</name>
</gene>
<evidence type="ECO:0000256" key="4">
    <source>
        <dbReference type="ARBA" id="ARBA00022989"/>
    </source>
</evidence>
<dbReference type="SUPFAM" id="SSF103473">
    <property type="entry name" value="MFS general substrate transporter"/>
    <property type="match status" value="1"/>
</dbReference>
<feature type="transmembrane region" description="Helical" evidence="6">
    <location>
        <begin position="112"/>
        <end position="135"/>
    </location>
</feature>
<keyword evidence="4 6" id="KW-1133">Transmembrane helix</keyword>
<dbReference type="PANTHER" id="PTHR43124">
    <property type="entry name" value="PURINE EFFLUX PUMP PBUE"/>
    <property type="match status" value="1"/>
</dbReference>
<protein>
    <submittedName>
        <fullName evidence="8">MFS family permease</fullName>
    </submittedName>
</protein>
<evidence type="ECO:0000313" key="8">
    <source>
        <dbReference type="EMBL" id="NJB66006.1"/>
    </source>
</evidence>
<dbReference type="PROSITE" id="PS50850">
    <property type="entry name" value="MFS"/>
    <property type="match status" value="1"/>
</dbReference>
<keyword evidence="5 6" id="KW-0472">Membrane</keyword>
<feature type="transmembrane region" description="Helical" evidence="6">
    <location>
        <begin position="283"/>
        <end position="310"/>
    </location>
</feature>
<feature type="transmembrane region" description="Helical" evidence="6">
    <location>
        <begin position="322"/>
        <end position="342"/>
    </location>
</feature>
<dbReference type="InterPro" id="IPR036259">
    <property type="entry name" value="MFS_trans_sf"/>
</dbReference>
<feature type="transmembrane region" description="Helical" evidence="6">
    <location>
        <begin position="24"/>
        <end position="46"/>
    </location>
</feature>
<accession>A0ABX0WTB0</accession>
<dbReference type="Pfam" id="PF07690">
    <property type="entry name" value="MFS_1"/>
    <property type="match status" value="1"/>
</dbReference>
<feature type="domain" description="Major facilitator superfamily (MFS) profile" evidence="7">
    <location>
        <begin position="1"/>
        <end position="374"/>
    </location>
</feature>
<evidence type="ECO:0000256" key="3">
    <source>
        <dbReference type="ARBA" id="ARBA00022692"/>
    </source>
</evidence>
<feature type="transmembrane region" description="Helical" evidence="6">
    <location>
        <begin position="223"/>
        <end position="247"/>
    </location>
</feature>
<proteinExistence type="predicted"/>
<sequence>MHIWKISPALPLLKNELKLDLVDAGFLLSSVQIAGMTLGLITGLFAERIGLRRCIAIGLIILTTASLSVVLFPYKNALLLSRTIEGCGFLMVVLPVPALIRQIVPKEAISQIFGFWGCYMSLGAVVILLGGSWLLSIGYSWRTLWLILSGLTFIVLLLFLKITHEKDQNTSSEANSSLSISYNVISTLRSSQVWLVALLFSAYAAQWTAIIGFLPIIYADMGISGLAVGSLTALVAGVNIIGNLYAGRLLHKKVDAKKLLIVGFFTMAITTFIAFGLKTNIAIQFVSILLFSIAGGVIPVTLYLLAVIFAPTPQTTASTIGWVQQGSSMGQFLGAPVVAWSVSMLGGWQWAWVATVIFSLLGISMVTLLPKPIN</sequence>
<keyword evidence="9" id="KW-1185">Reference proteome</keyword>
<dbReference type="InterPro" id="IPR020846">
    <property type="entry name" value="MFS_dom"/>
</dbReference>
<dbReference type="Gene3D" id="1.20.1250.20">
    <property type="entry name" value="MFS general substrate transporter like domains"/>
    <property type="match status" value="2"/>
</dbReference>
<dbReference type="Proteomes" id="UP000783934">
    <property type="component" value="Unassembled WGS sequence"/>
</dbReference>
<comment type="subcellular location">
    <subcellularLocation>
        <location evidence="1">Cell membrane</location>
        <topology evidence="1">Multi-pass membrane protein</topology>
    </subcellularLocation>
</comment>
<evidence type="ECO:0000256" key="5">
    <source>
        <dbReference type="ARBA" id="ARBA00023136"/>
    </source>
</evidence>
<evidence type="ECO:0000256" key="2">
    <source>
        <dbReference type="ARBA" id="ARBA00022475"/>
    </source>
</evidence>
<dbReference type="InterPro" id="IPR011701">
    <property type="entry name" value="MFS"/>
</dbReference>
<feature type="transmembrane region" description="Helical" evidence="6">
    <location>
        <begin position="348"/>
        <end position="369"/>
    </location>
</feature>
<evidence type="ECO:0000313" key="9">
    <source>
        <dbReference type="Proteomes" id="UP000783934"/>
    </source>
</evidence>
<evidence type="ECO:0000256" key="1">
    <source>
        <dbReference type="ARBA" id="ARBA00004651"/>
    </source>
</evidence>
<keyword evidence="2" id="KW-1003">Cell membrane</keyword>
<feature type="transmembrane region" description="Helical" evidence="6">
    <location>
        <begin position="259"/>
        <end position="277"/>
    </location>
</feature>
<dbReference type="PANTHER" id="PTHR43124:SF3">
    <property type="entry name" value="CHLORAMPHENICOL EFFLUX PUMP RV0191"/>
    <property type="match status" value="1"/>
</dbReference>
<feature type="transmembrane region" description="Helical" evidence="6">
    <location>
        <begin position="53"/>
        <end position="74"/>
    </location>
</feature>
<reference evidence="8 9" key="1">
    <citation type="submission" date="2020-03" db="EMBL/GenBank/DDBJ databases">
        <title>Genomic Encyclopedia of Type Strains, Phase IV (KMG-IV): sequencing the most valuable type-strain genomes for metagenomic binning, comparative biology and taxonomic classification.</title>
        <authorList>
            <person name="Goeker M."/>
        </authorList>
    </citation>
    <scope>NUCLEOTIDE SEQUENCE [LARGE SCALE GENOMIC DNA]</scope>
    <source>
        <strain evidence="8 9">DSM 26613</strain>
    </source>
</reference>
<name>A0ABX0WTB0_9BURK</name>
<evidence type="ECO:0000259" key="7">
    <source>
        <dbReference type="PROSITE" id="PS50850"/>
    </source>
</evidence>
<dbReference type="EMBL" id="JAATIZ010000004">
    <property type="protein sequence ID" value="NJB66006.1"/>
    <property type="molecule type" value="Genomic_DNA"/>
</dbReference>
<comment type="caution">
    <text evidence="8">The sequence shown here is derived from an EMBL/GenBank/DDBJ whole genome shotgun (WGS) entry which is preliminary data.</text>
</comment>
<feature type="transmembrane region" description="Helical" evidence="6">
    <location>
        <begin position="193"/>
        <end position="217"/>
    </location>
</feature>
<feature type="transmembrane region" description="Helical" evidence="6">
    <location>
        <begin position="141"/>
        <end position="160"/>
    </location>
</feature>
<keyword evidence="3 6" id="KW-0812">Transmembrane</keyword>
<dbReference type="InterPro" id="IPR050189">
    <property type="entry name" value="MFS_Efflux_Transporters"/>
</dbReference>